<dbReference type="EC" id="3.2.1.4" evidence="10"/>
<dbReference type="Proteomes" id="UP001158576">
    <property type="component" value="Chromosome PAR"/>
</dbReference>
<sequence length="627" mass="69532">MRFQALLPFFGCALADCRGDSDYRMVHNWWTDAGDGKNQMFESFLTLHLPDHDIDSWDVTVHFKHSVVGVNVWDADAAPVDSDSTIWRFTPKSWDAHLNANTHFEFKFQGRQWEDYEIGEIWKSEFCSPDGVNNGGGGTTTTQGTTRTTRTTTTGGPDVTPDPGEVTTTKPNSLCGGPSGVRGGPEQSIVDFKKGSYGKYDINEVLHKSILFYEAQRCGKNSPFNRVLWRGDSGMKDGCDVGHNLDGGWFDAGDHVKFGFPMAFTTTLLGWGMIDYKAEYEHAGEYINALNMLRWPLEFFIRAHTGPNEFYGQVGDGHADHGFWGRPEDMTMNRPAFKVTRNCPGSDLVGETAAALATGYMIFKDIDSAFANECLSHAKELYDFAYNHRGKYSDCIPAGDFYNSWGGYNDELAWGAAWLYRATGDESYLAKANEFYTSGLGNMFSWDDKTAGTALLLAQLTSNSKFINDFNVFANYIKNQATKTPKGLVWLSQWGSNRYAANVAFLLMHTNKVARFSDGRANLAFGKGQIDYMLGDSGRSFVVGFGNNPPERPHHRSSSCPPVPQDCNNGAGNPGPNPMVLYGALVGGPDQWDNYVDDRNDYVANEVATDYNAGFQSALVAYISDYM</sequence>
<proteinExistence type="inferred from homology"/>
<dbReference type="EMBL" id="OU015568">
    <property type="protein sequence ID" value="CAG5080343.1"/>
    <property type="molecule type" value="Genomic_DNA"/>
</dbReference>
<evidence type="ECO:0000256" key="2">
    <source>
        <dbReference type="ARBA" id="ARBA00007072"/>
    </source>
</evidence>
<dbReference type="InterPro" id="IPR018221">
    <property type="entry name" value="Glyco_hydro_9_His_AS"/>
</dbReference>
<evidence type="ECO:0000256" key="5">
    <source>
        <dbReference type="ARBA" id="ARBA00023277"/>
    </source>
</evidence>
<dbReference type="PROSITE" id="PS00592">
    <property type="entry name" value="GH9_2"/>
    <property type="match status" value="1"/>
</dbReference>
<feature type="compositionally biased region" description="Low complexity" evidence="11">
    <location>
        <begin position="140"/>
        <end position="156"/>
    </location>
</feature>
<evidence type="ECO:0000256" key="9">
    <source>
        <dbReference type="PROSITE-ProRule" id="PRU10060"/>
    </source>
</evidence>
<dbReference type="InterPro" id="IPR012341">
    <property type="entry name" value="6hp_glycosidase-like_sf"/>
</dbReference>
<evidence type="ECO:0000256" key="1">
    <source>
        <dbReference type="ARBA" id="ARBA00000966"/>
    </source>
</evidence>
<comment type="catalytic activity">
    <reaction evidence="1 10">
        <text>Endohydrolysis of (1-&gt;4)-beta-D-glucosidic linkages in cellulose, lichenin and cereal beta-D-glucans.</text>
        <dbReference type="EC" id="3.2.1.4"/>
    </reaction>
</comment>
<dbReference type="Pfam" id="PF00759">
    <property type="entry name" value="Glyco_hydro_9"/>
    <property type="match status" value="1"/>
</dbReference>
<evidence type="ECO:0000256" key="10">
    <source>
        <dbReference type="RuleBase" id="RU361166"/>
    </source>
</evidence>
<dbReference type="Gene3D" id="2.60.40.290">
    <property type="match status" value="1"/>
</dbReference>
<keyword evidence="6 8" id="KW-0326">Glycosidase</keyword>
<evidence type="ECO:0000256" key="7">
    <source>
        <dbReference type="ARBA" id="ARBA00023326"/>
    </source>
</evidence>
<dbReference type="InterPro" id="IPR008965">
    <property type="entry name" value="CBM2/CBM3_carb-bd_dom_sf"/>
</dbReference>
<keyword evidence="7 8" id="KW-0624">Polysaccharide degradation</keyword>
<feature type="chain" id="PRO_5044986611" description="Endoglucanase" evidence="10">
    <location>
        <begin position="20"/>
        <end position="627"/>
    </location>
</feature>
<keyword evidence="4 10" id="KW-0136">Cellulose degradation</keyword>
<protein>
    <recommendedName>
        <fullName evidence="10">Endoglucanase</fullName>
        <ecNumber evidence="10">3.2.1.4</ecNumber>
    </recommendedName>
</protein>
<dbReference type="PANTHER" id="PTHR22298">
    <property type="entry name" value="ENDO-1,4-BETA-GLUCANASE"/>
    <property type="match status" value="1"/>
</dbReference>
<evidence type="ECO:0000256" key="3">
    <source>
        <dbReference type="ARBA" id="ARBA00022801"/>
    </source>
</evidence>
<dbReference type="PROSITE" id="PS00698">
    <property type="entry name" value="GH9_3"/>
    <property type="match status" value="1"/>
</dbReference>
<keyword evidence="3 8" id="KW-0378">Hydrolase</keyword>
<feature type="active site" evidence="9">
    <location>
        <position position="597"/>
    </location>
</feature>
<feature type="active site" evidence="9">
    <location>
        <position position="606"/>
    </location>
</feature>
<keyword evidence="10" id="KW-0732">Signal</keyword>
<evidence type="ECO:0000256" key="11">
    <source>
        <dbReference type="SAM" id="MobiDB-lite"/>
    </source>
</evidence>
<evidence type="ECO:0000313" key="14">
    <source>
        <dbReference type="Proteomes" id="UP001158576"/>
    </source>
</evidence>
<gene>
    <name evidence="13" type="ORF">OKIOD_LOCUS1104</name>
</gene>
<comment type="similarity">
    <text evidence="2 8 10">Belongs to the glycosyl hydrolase 9 (cellulase E) family.</text>
</comment>
<evidence type="ECO:0000256" key="6">
    <source>
        <dbReference type="ARBA" id="ARBA00023295"/>
    </source>
</evidence>
<feature type="region of interest" description="Disordered" evidence="11">
    <location>
        <begin position="129"/>
        <end position="181"/>
    </location>
</feature>
<name>A0ABN7RLE6_OIKDI</name>
<evidence type="ECO:0000256" key="8">
    <source>
        <dbReference type="PROSITE-ProRule" id="PRU10059"/>
    </source>
</evidence>
<evidence type="ECO:0000256" key="4">
    <source>
        <dbReference type="ARBA" id="ARBA00023001"/>
    </source>
</evidence>
<evidence type="ECO:0000313" key="13">
    <source>
        <dbReference type="EMBL" id="CAG5080343.1"/>
    </source>
</evidence>
<dbReference type="SUPFAM" id="SSF48208">
    <property type="entry name" value="Six-hairpin glycosidases"/>
    <property type="match status" value="1"/>
</dbReference>
<keyword evidence="5 8" id="KW-0119">Carbohydrate metabolism</keyword>
<evidence type="ECO:0000259" key="12">
    <source>
        <dbReference type="Pfam" id="PF00759"/>
    </source>
</evidence>
<dbReference type="InterPro" id="IPR001701">
    <property type="entry name" value="Glyco_hydro_9"/>
</dbReference>
<accession>A0ABN7RLE6</accession>
<organism evidence="13 14">
    <name type="scientific">Oikopleura dioica</name>
    <name type="common">Tunicate</name>
    <dbReference type="NCBI Taxonomy" id="34765"/>
    <lineage>
        <taxon>Eukaryota</taxon>
        <taxon>Metazoa</taxon>
        <taxon>Chordata</taxon>
        <taxon>Tunicata</taxon>
        <taxon>Appendicularia</taxon>
        <taxon>Copelata</taxon>
        <taxon>Oikopleuridae</taxon>
        <taxon>Oikopleura</taxon>
    </lineage>
</organism>
<reference evidence="13 14" key="1">
    <citation type="submission" date="2021-04" db="EMBL/GenBank/DDBJ databases">
        <authorList>
            <person name="Bliznina A."/>
        </authorList>
    </citation>
    <scope>NUCLEOTIDE SEQUENCE [LARGE SCALE GENOMIC DNA]</scope>
</reference>
<keyword evidence="14" id="KW-1185">Reference proteome</keyword>
<feature type="domain" description="Glycoside hydrolase family 9" evidence="12">
    <location>
        <begin position="204"/>
        <end position="619"/>
    </location>
</feature>
<dbReference type="InterPro" id="IPR008928">
    <property type="entry name" value="6-hairpin_glycosidase_sf"/>
</dbReference>
<dbReference type="InterPro" id="IPR033126">
    <property type="entry name" value="Glyco_hydro_9_Asp/Glu_AS"/>
</dbReference>
<dbReference type="InterPro" id="IPR012291">
    <property type="entry name" value="CBM2_carb-bd_dom_sf"/>
</dbReference>
<feature type="region of interest" description="Disordered" evidence="11">
    <location>
        <begin position="549"/>
        <end position="573"/>
    </location>
</feature>
<feature type="active site" evidence="8">
    <location>
        <position position="554"/>
    </location>
</feature>
<feature type="signal peptide" evidence="10">
    <location>
        <begin position="1"/>
        <end position="19"/>
    </location>
</feature>
<dbReference type="SUPFAM" id="SSF49384">
    <property type="entry name" value="Carbohydrate-binding domain"/>
    <property type="match status" value="1"/>
</dbReference>
<dbReference type="Gene3D" id="1.50.10.10">
    <property type="match status" value="1"/>
</dbReference>